<gene>
    <name evidence="10" type="ORF">C5749_09285</name>
</gene>
<proteinExistence type="inferred from homology"/>
<feature type="domain" description="ABC transmembrane type-2" evidence="9">
    <location>
        <begin position="136"/>
        <end position="366"/>
    </location>
</feature>
<evidence type="ECO:0000256" key="4">
    <source>
        <dbReference type="ARBA" id="ARBA00022475"/>
    </source>
</evidence>
<keyword evidence="4" id="KW-1003">Cell membrane</keyword>
<dbReference type="EMBL" id="PVBS01000002">
    <property type="protein sequence ID" value="PRD53713.1"/>
    <property type="molecule type" value="Genomic_DNA"/>
</dbReference>
<dbReference type="PANTHER" id="PTHR30294">
    <property type="entry name" value="MEMBRANE COMPONENT OF ABC TRANSPORTER YHHJ-RELATED"/>
    <property type="match status" value="1"/>
</dbReference>
<feature type="transmembrane region" description="Helical" evidence="8">
    <location>
        <begin position="170"/>
        <end position="195"/>
    </location>
</feature>
<evidence type="ECO:0000256" key="2">
    <source>
        <dbReference type="ARBA" id="ARBA00007783"/>
    </source>
</evidence>
<keyword evidence="3" id="KW-0813">Transport</keyword>
<protein>
    <submittedName>
        <fullName evidence="10">Multidrug ABC transporter permease</fullName>
    </submittedName>
</protein>
<dbReference type="GO" id="GO:0140359">
    <property type="term" value="F:ABC-type transporter activity"/>
    <property type="evidence" value="ECO:0007669"/>
    <property type="project" value="InterPro"/>
</dbReference>
<evidence type="ECO:0000256" key="5">
    <source>
        <dbReference type="ARBA" id="ARBA00022692"/>
    </source>
</evidence>
<keyword evidence="5 8" id="KW-0812">Transmembrane</keyword>
<comment type="caution">
    <text evidence="10">The sequence shown here is derived from an EMBL/GenBank/DDBJ whole genome shotgun (WGS) entry which is preliminary data.</text>
</comment>
<dbReference type="InterPro" id="IPR051449">
    <property type="entry name" value="ABC-2_transporter_component"/>
</dbReference>
<keyword evidence="11" id="KW-1185">Reference proteome</keyword>
<feature type="transmembrane region" description="Helical" evidence="8">
    <location>
        <begin position="22"/>
        <end position="40"/>
    </location>
</feature>
<name>A0A2S9JKN4_9SPHI</name>
<comment type="similarity">
    <text evidence="2">Belongs to the ABC-2 integral membrane protein family.</text>
</comment>
<dbReference type="AlphaFoldDB" id="A0A2S9JKN4"/>
<dbReference type="GO" id="GO:0005886">
    <property type="term" value="C:plasma membrane"/>
    <property type="evidence" value="ECO:0007669"/>
    <property type="project" value="UniProtKB-SubCell"/>
</dbReference>
<dbReference type="OrthoDB" id="9808686at2"/>
<dbReference type="Gene3D" id="3.40.1710.10">
    <property type="entry name" value="abc type-2 transporter like domain"/>
    <property type="match status" value="1"/>
</dbReference>
<dbReference type="InterPro" id="IPR013525">
    <property type="entry name" value="ABC2_TM"/>
</dbReference>
<dbReference type="PROSITE" id="PS51012">
    <property type="entry name" value="ABC_TM2"/>
    <property type="match status" value="1"/>
</dbReference>
<accession>A0A2S9JKN4</accession>
<feature type="transmembrane region" description="Helical" evidence="8">
    <location>
        <begin position="254"/>
        <end position="273"/>
    </location>
</feature>
<evidence type="ECO:0000256" key="8">
    <source>
        <dbReference type="SAM" id="Phobius"/>
    </source>
</evidence>
<evidence type="ECO:0000259" key="9">
    <source>
        <dbReference type="PROSITE" id="PS51012"/>
    </source>
</evidence>
<evidence type="ECO:0000256" key="7">
    <source>
        <dbReference type="ARBA" id="ARBA00023136"/>
    </source>
</evidence>
<dbReference type="PANTHER" id="PTHR30294:SF29">
    <property type="entry name" value="MULTIDRUG ABC TRANSPORTER PERMEASE YBHS-RELATED"/>
    <property type="match status" value="1"/>
</dbReference>
<keyword evidence="7 8" id="KW-0472">Membrane</keyword>
<evidence type="ECO:0000313" key="11">
    <source>
        <dbReference type="Proteomes" id="UP000238642"/>
    </source>
</evidence>
<sequence length="368" mass="41276">MNNISIFIQKEFLHVFRDRKTLLMLFGLPIVQIILFGFALTNEIKNAKIVVCDYAKDAASQQIIEKLKASQQFEIQNILLNHKQIEATFKEGKIKMAVVFPANFNNDLLHQNKTQVQLITDASDPNTATTISGYASQIIMDYRNELMQLQDLPYQIDTEMRMIYNPELKAAVNFVPGVMSLILLLVCVLMTSVAIVKEKEMGTMEILLVSPFNPFLVIVSKAVPYLALSLINLTIILLLSVFVLGMPINGSVLLLYAVSTLFIMTALSLGLLISNSTASQQAAMLISLMGMLVPSILFTGFMFPLENMPYPLQLVSHIIPAKWYYIIVKSIMVKGLGFSAIWKETLVLFGMTLLLLVVNIKKFKIRLT</sequence>
<dbReference type="Proteomes" id="UP000238642">
    <property type="component" value="Unassembled WGS sequence"/>
</dbReference>
<organism evidence="10 11">
    <name type="scientific">Sphingobacterium gobiense</name>
    <dbReference type="NCBI Taxonomy" id="1382456"/>
    <lineage>
        <taxon>Bacteria</taxon>
        <taxon>Pseudomonadati</taxon>
        <taxon>Bacteroidota</taxon>
        <taxon>Sphingobacteriia</taxon>
        <taxon>Sphingobacteriales</taxon>
        <taxon>Sphingobacteriaceae</taxon>
        <taxon>Sphingobacterium</taxon>
    </lineage>
</organism>
<dbReference type="RefSeq" id="WP_105725404.1">
    <property type="nucleotide sequence ID" value="NZ_PVBS01000002.1"/>
</dbReference>
<dbReference type="InterPro" id="IPR047817">
    <property type="entry name" value="ABC2_TM_bact-type"/>
</dbReference>
<evidence type="ECO:0000256" key="3">
    <source>
        <dbReference type="ARBA" id="ARBA00022448"/>
    </source>
</evidence>
<comment type="subcellular location">
    <subcellularLocation>
        <location evidence="1">Cell membrane</location>
        <topology evidence="1">Multi-pass membrane protein</topology>
    </subcellularLocation>
</comment>
<dbReference type="Pfam" id="PF12698">
    <property type="entry name" value="ABC2_membrane_3"/>
    <property type="match status" value="1"/>
</dbReference>
<evidence type="ECO:0000256" key="6">
    <source>
        <dbReference type="ARBA" id="ARBA00022989"/>
    </source>
</evidence>
<feature type="transmembrane region" description="Helical" evidence="8">
    <location>
        <begin position="226"/>
        <end position="248"/>
    </location>
</feature>
<reference evidence="10 11" key="1">
    <citation type="submission" date="2018-02" db="EMBL/GenBank/DDBJ databases">
        <title>The draft genome of Sphingobacterium gobiense H7.</title>
        <authorList>
            <person name="Li L."/>
            <person name="Liu L."/>
            <person name="Zhang X."/>
            <person name="Wang T."/>
            <person name="Liang L."/>
        </authorList>
    </citation>
    <scope>NUCLEOTIDE SEQUENCE [LARGE SCALE GENOMIC DNA]</scope>
    <source>
        <strain evidence="10 11">ACCC 05757</strain>
    </source>
</reference>
<evidence type="ECO:0000313" key="10">
    <source>
        <dbReference type="EMBL" id="PRD53713.1"/>
    </source>
</evidence>
<evidence type="ECO:0000256" key="1">
    <source>
        <dbReference type="ARBA" id="ARBA00004651"/>
    </source>
</evidence>
<feature type="transmembrane region" description="Helical" evidence="8">
    <location>
        <begin position="340"/>
        <end position="360"/>
    </location>
</feature>
<keyword evidence="6 8" id="KW-1133">Transmembrane helix</keyword>
<feature type="transmembrane region" description="Helical" evidence="8">
    <location>
        <begin position="285"/>
        <end position="305"/>
    </location>
</feature>